<gene>
    <name evidence="7" type="ORF">KSF_078490</name>
</gene>
<sequence length="174" mass="19841">MPEEHTFFQRYQSPDPVALAQKIERDSAALVLAKDEEARLELISRIGSNYTNLWQEERAVPILERALALAQQLGNNRIEIVNLISLATAQQYCGNRDQAEILFQEALQKMQEYNQPSYKDVALHHLGRCLVEQGKLSEALDCFERALILRKEKGDRLFIASTQRAIDAVRAMLS</sequence>
<evidence type="ECO:0000313" key="7">
    <source>
        <dbReference type="EMBL" id="GHO97801.1"/>
    </source>
</evidence>
<keyword evidence="2" id="KW-0963">Cytoplasm</keyword>
<dbReference type="InterPro" id="IPR051476">
    <property type="entry name" value="Bac_ResReg_Asp_Phosphatase"/>
</dbReference>
<dbReference type="PROSITE" id="PS50005">
    <property type="entry name" value="TPR"/>
    <property type="match status" value="1"/>
</dbReference>
<dbReference type="AlphaFoldDB" id="A0A8J3IXC7"/>
<dbReference type="Pfam" id="PF13424">
    <property type="entry name" value="TPR_12"/>
    <property type="match status" value="1"/>
</dbReference>
<dbReference type="Gene3D" id="1.25.40.10">
    <property type="entry name" value="Tetratricopeptide repeat domain"/>
    <property type="match status" value="1"/>
</dbReference>
<evidence type="ECO:0000313" key="8">
    <source>
        <dbReference type="Proteomes" id="UP000597444"/>
    </source>
</evidence>
<name>A0A8J3IXC7_9CHLR</name>
<dbReference type="Proteomes" id="UP000597444">
    <property type="component" value="Unassembled WGS sequence"/>
</dbReference>
<evidence type="ECO:0000256" key="2">
    <source>
        <dbReference type="ARBA" id="ARBA00022490"/>
    </source>
</evidence>
<evidence type="ECO:0000256" key="1">
    <source>
        <dbReference type="ARBA" id="ARBA00004496"/>
    </source>
</evidence>
<dbReference type="RefSeq" id="WP_220208582.1">
    <property type="nucleotide sequence ID" value="NZ_BNJK01000002.1"/>
</dbReference>
<dbReference type="PANTHER" id="PTHR46630">
    <property type="entry name" value="TETRATRICOPEPTIDE REPEAT PROTEIN 29"/>
    <property type="match status" value="1"/>
</dbReference>
<organism evidence="7 8">
    <name type="scientific">Reticulibacter mediterranei</name>
    <dbReference type="NCBI Taxonomy" id="2778369"/>
    <lineage>
        <taxon>Bacteria</taxon>
        <taxon>Bacillati</taxon>
        <taxon>Chloroflexota</taxon>
        <taxon>Ktedonobacteria</taxon>
        <taxon>Ktedonobacterales</taxon>
        <taxon>Reticulibacteraceae</taxon>
        <taxon>Reticulibacter</taxon>
    </lineage>
</organism>
<keyword evidence="4 6" id="KW-0802">TPR repeat</keyword>
<comment type="similarity">
    <text evidence="5">Belongs to the Rap family.</text>
</comment>
<evidence type="ECO:0008006" key="9">
    <source>
        <dbReference type="Google" id="ProtNLM"/>
    </source>
</evidence>
<evidence type="ECO:0000256" key="4">
    <source>
        <dbReference type="ARBA" id="ARBA00022803"/>
    </source>
</evidence>
<evidence type="ECO:0000256" key="3">
    <source>
        <dbReference type="ARBA" id="ARBA00022737"/>
    </source>
</evidence>
<protein>
    <recommendedName>
        <fullName evidence="9">Tetratricopeptide repeat protein</fullName>
    </recommendedName>
</protein>
<keyword evidence="3" id="KW-0677">Repeat</keyword>
<dbReference type="SMART" id="SM00028">
    <property type="entry name" value="TPR"/>
    <property type="match status" value="2"/>
</dbReference>
<evidence type="ECO:0000256" key="5">
    <source>
        <dbReference type="ARBA" id="ARBA00038253"/>
    </source>
</evidence>
<dbReference type="GO" id="GO:0005737">
    <property type="term" value="C:cytoplasm"/>
    <property type="evidence" value="ECO:0007669"/>
    <property type="project" value="UniProtKB-SubCell"/>
</dbReference>
<evidence type="ECO:0000256" key="6">
    <source>
        <dbReference type="PROSITE-ProRule" id="PRU00339"/>
    </source>
</evidence>
<dbReference type="SUPFAM" id="SSF48452">
    <property type="entry name" value="TPR-like"/>
    <property type="match status" value="1"/>
</dbReference>
<keyword evidence="8" id="KW-1185">Reference proteome</keyword>
<proteinExistence type="inferred from homology"/>
<accession>A0A8J3IXC7</accession>
<dbReference type="InterPro" id="IPR019734">
    <property type="entry name" value="TPR_rpt"/>
</dbReference>
<feature type="repeat" description="TPR" evidence="6">
    <location>
        <begin position="120"/>
        <end position="153"/>
    </location>
</feature>
<dbReference type="InterPro" id="IPR011990">
    <property type="entry name" value="TPR-like_helical_dom_sf"/>
</dbReference>
<reference evidence="7" key="1">
    <citation type="submission" date="2020-10" db="EMBL/GenBank/DDBJ databases">
        <title>Taxonomic study of unclassified bacteria belonging to the class Ktedonobacteria.</title>
        <authorList>
            <person name="Yabe S."/>
            <person name="Wang C.M."/>
            <person name="Zheng Y."/>
            <person name="Sakai Y."/>
            <person name="Cavaletti L."/>
            <person name="Monciardini P."/>
            <person name="Donadio S."/>
        </authorList>
    </citation>
    <scope>NUCLEOTIDE SEQUENCE</scope>
    <source>
        <strain evidence="7">ID150040</strain>
    </source>
</reference>
<dbReference type="PANTHER" id="PTHR46630:SF1">
    <property type="entry name" value="TETRATRICOPEPTIDE REPEAT PROTEIN 29"/>
    <property type="match status" value="1"/>
</dbReference>
<comment type="subcellular location">
    <subcellularLocation>
        <location evidence="1">Cytoplasm</location>
    </subcellularLocation>
</comment>
<comment type="caution">
    <text evidence="7">The sequence shown here is derived from an EMBL/GenBank/DDBJ whole genome shotgun (WGS) entry which is preliminary data.</text>
</comment>
<dbReference type="EMBL" id="BNJK01000002">
    <property type="protein sequence ID" value="GHO97801.1"/>
    <property type="molecule type" value="Genomic_DNA"/>
</dbReference>